<evidence type="ECO:0000259" key="6">
    <source>
        <dbReference type="Pfam" id="PF07291"/>
    </source>
</evidence>
<sequence length="171" mass="17770">MRGVTRGRVLDGIGTLARLGLAAVWLASGLIKALDPAQTYVAVRAYDVLPREAVAVVAGVLPWFELALGVLLLLGIGTRAVAWLSAGLLLVFVAGVTQAWARGLAIDCGCFGGGGAVAPGQTQYVQEIVRDAGFLLLAAWLIVRPGTLLAVETLLHRERDLVTTGSGVEGN</sequence>
<keyword evidence="4 5" id="KW-0472">Membrane</keyword>
<gene>
    <name evidence="7" type="ORF">GCM10023215_26950</name>
</gene>
<reference evidence="8" key="1">
    <citation type="journal article" date="2019" name="Int. J. Syst. Evol. Microbiol.">
        <title>The Global Catalogue of Microorganisms (GCM) 10K type strain sequencing project: providing services to taxonomists for standard genome sequencing and annotation.</title>
        <authorList>
            <consortium name="The Broad Institute Genomics Platform"/>
            <consortium name="The Broad Institute Genome Sequencing Center for Infectious Disease"/>
            <person name="Wu L."/>
            <person name="Ma J."/>
        </authorList>
    </citation>
    <scope>NUCLEOTIDE SEQUENCE [LARGE SCALE GENOMIC DNA]</scope>
    <source>
        <strain evidence="8">JCM 18055</strain>
    </source>
</reference>
<protein>
    <submittedName>
        <fullName evidence="7">DoxX family membrane protein</fullName>
    </submittedName>
</protein>
<organism evidence="7 8">
    <name type="scientific">Pseudonocardia yuanmonensis</name>
    <dbReference type="NCBI Taxonomy" id="1095914"/>
    <lineage>
        <taxon>Bacteria</taxon>
        <taxon>Bacillati</taxon>
        <taxon>Actinomycetota</taxon>
        <taxon>Actinomycetes</taxon>
        <taxon>Pseudonocardiales</taxon>
        <taxon>Pseudonocardiaceae</taxon>
        <taxon>Pseudonocardia</taxon>
    </lineage>
</organism>
<proteinExistence type="predicted"/>
<dbReference type="Proteomes" id="UP001500325">
    <property type="component" value="Unassembled WGS sequence"/>
</dbReference>
<name>A0ABP8WGD4_9PSEU</name>
<dbReference type="EMBL" id="BAABIC010000008">
    <property type="protein sequence ID" value="GAA4689333.1"/>
    <property type="molecule type" value="Genomic_DNA"/>
</dbReference>
<evidence type="ECO:0000256" key="2">
    <source>
        <dbReference type="ARBA" id="ARBA00022692"/>
    </source>
</evidence>
<keyword evidence="3 5" id="KW-1133">Transmembrane helix</keyword>
<dbReference type="Pfam" id="PF07291">
    <property type="entry name" value="MauE"/>
    <property type="match status" value="1"/>
</dbReference>
<dbReference type="InterPro" id="IPR009908">
    <property type="entry name" value="Methylamine_util_MauE"/>
</dbReference>
<evidence type="ECO:0000256" key="1">
    <source>
        <dbReference type="ARBA" id="ARBA00004141"/>
    </source>
</evidence>
<accession>A0ABP8WGD4</accession>
<comment type="caution">
    <text evidence="7">The sequence shown here is derived from an EMBL/GenBank/DDBJ whole genome shotgun (WGS) entry which is preliminary data.</text>
</comment>
<evidence type="ECO:0000313" key="8">
    <source>
        <dbReference type="Proteomes" id="UP001500325"/>
    </source>
</evidence>
<feature type="transmembrane region" description="Helical" evidence="5">
    <location>
        <begin position="12"/>
        <end position="33"/>
    </location>
</feature>
<feature type="transmembrane region" description="Helical" evidence="5">
    <location>
        <begin position="53"/>
        <end position="74"/>
    </location>
</feature>
<keyword evidence="8" id="KW-1185">Reference proteome</keyword>
<feature type="domain" description="Methylamine utilisation protein MauE" evidence="6">
    <location>
        <begin position="13"/>
        <end position="143"/>
    </location>
</feature>
<evidence type="ECO:0000256" key="4">
    <source>
        <dbReference type="ARBA" id="ARBA00023136"/>
    </source>
</evidence>
<evidence type="ECO:0000313" key="7">
    <source>
        <dbReference type="EMBL" id="GAA4689333.1"/>
    </source>
</evidence>
<comment type="subcellular location">
    <subcellularLocation>
        <location evidence="1">Membrane</location>
        <topology evidence="1">Multi-pass membrane protein</topology>
    </subcellularLocation>
</comment>
<feature type="transmembrane region" description="Helical" evidence="5">
    <location>
        <begin position="81"/>
        <end position="101"/>
    </location>
</feature>
<evidence type="ECO:0000256" key="5">
    <source>
        <dbReference type="SAM" id="Phobius"/>
    </source>
</evidence>
<evidence type="ECO:0000256" key="3">
    <source>
        <dbReference type="ARBA" id="ARBA00022989"/>
    </source>
</evidence>
<keyword evidence="2 5" id="KW-0812">Transmembrane</keyword>